<evidence type="ECO:0000259" key="6">
    <source>
        <dbReference type="PROSITE" id="PS51194"/>
    </source>
</evidence>
<dbReference type="InterPro" id="IPR050474">
    <property type="entry name" value="Hel308_SKI2-like"/>
</dbReference>
<dbReference type="OrthoDB" id="2320933at2759"/>
<dbReference type="InterPro" id="IPR001650">
    <property type="entry name" value="Helicase_C-like"/>
</dbReference>
<evidence type="ECO:0000313" key="8">
    <source>
        <dbReference type="Proteomes" id="UP000179807"/>
    </source>
</evidence>
<organism evidence="7 8">
    <name type="scientific">Tritrichomonas foetus</name>
    <dbReference type="NCBI Taxonomy" id="1144522"/>
    <lineage>
        <taxon>Eukaryota</taxon>
        <taxon>Metamonada</taxon>
        <taxon>Parabasalia</taxon>
        <taxon>Tritrichomonadida</taxon>
        <taxon>Tritrichomonadidae</taxon>
        <taxon>Tritrichomonas</taxon>
    </lineage>
</organism>
<reference evidence="7" key="1">
    <citation type="submission" date="2016-10" db="EMBL/GenBank/DDBJ databases">
        <authorList>
            <person name="Benchimol M."/>
            <person name="Almeida L.G."/>
            <person name="Vasconcelos A.T."/>
            <person name="Perreira-Neves A."/>
            <person name="Rosa I.A."/>
            <person name="Tasca T."/>
            <person name="Bogo M.R."/>
            <person name="de Souza W."/>
        </authorList>
    </citation>
    <scope>NUCLEOTIDE SEQUENCE [LARGE SCALE GENOMIC DNA]</scope>
    <source>
        <strain evidence="7">K</strain>
    </source>
</reference>
<dbReference type="InterPro" id="IPR027417">
    <property type="entry name" value="P-loop_NTPase"/>
</dbReference>
<keyword evidence="4" id="KW-0067">ATP-binding</keyword>
<dbReference type="AlphaFoldDB" id="A0A1J4JTT2"/>
<dbReference type="PROSITE" id="PS51194">
    <property type="entry name" value="HELICASE_CTER"/>
    <property type="match status" value="1"/>
</dbReference>
<dbReference type="PROSITE" id="PS51192">
    <property type="entry name" value="HELICASE_ATP_BIND_1"/>
    <property type="match status" value="1"/>
</dbReference>
<dbReference type="GeneID" id="94842298"/>
<evidence type="ECO:0000256" key="1">
    <source>
        <dbReference type="ARBA" id="ARBA00022741"/>
    </source>
</evidence>
<evidence type="ECO:0000256" key="3">
    <source>
        <dbReference type="ARBA" id="ARBA00022806"/>
    </source>
</evidence>
<dbReference type="Pfam" id="PF00271">
    <property type="entry name" value="Helicase_C"/>
    <property type="match status" value="1"/>
</dbReference>
<protein>
    <submittedName>
        <fullName evidence="7">DEAD/DEAH box helicase family protein</fullName>
    </submittedName>
</protein>
<dbReference type="SMART" id="SM00490">
    <property type="entry name" value="HELICc"/>
    <property type="match status" value="1"/>
</dbReference>
<dbReference type="GO" id="GO:0005524">
    <property type="term" value="F:ATP binding"/>
    <property type="evidence" value="ECO:0007669"/>
    <property type="project" value="UniProtKB-KW"/>
</dbReference>
<accession>A0A1J4JTT2</accession>
<name>A0A1J4JTT2_9EUKA</name>
<dbReference type="RefSeq" id="XP_068355298.1">
    <property type="nucleotide sequence ID" value="XM_068507594.1"/>
</dbReference>
<dbReference type="Gene3D" id="3.40.50.300">
    <property type="entry name" value="P-loop containing nucleotide triphosphate hydrolases"/>
    <property type="match status" value="2"/>
</dbReference>
<dbReference type="GO" id="GO:0003676">
    <property type="term" value="F:nucleic acid binding"/>
    <property type="evidence" value="ECO:0007669"/>
    <property type="project" value="InterPro"/>
</dbReference>
<keyword evidence="2" id="KW-0378">Hydrolase</keyword>
<dbReference type="PANTHER" id="PTHR47961:SF6">
    <property type="entry name" value="DNA-DIRECTED DNA POLYMERASE"/>
    <property type="match status" value="1"/>
</dbReference>
<dbReference type="Proteomes" id="UP000179807">
    <property type="component" value="Unassembled WGS sequence"/>
</dbReference>
<proteinExistence type="predicted"/>
<evidence type="ECO:0000313" key="7">
    <source>
        <dbReference type="EMBL" id="OHT02162.1"/>
    </source>
</evidence>
<dbReference type="EMBL" id="MLAK01000880">
    <property type="protein sequence ID" value="OHT02162.1"/>
    <property type="molecule type" value="Genomic_DNA"/>
</dbReference>
<keyword evidence="3 7" id="KW-0347">Helicase</keyword>
<dbReference type="SUPFAM" id="SSF52540">
    <property type="entry name" value="P-loop containing nucleoside triphosphate hydrolases"/>
    <property type="match status" value="1"/>
</dbReference>
<evidence type="ECO:0000256" key="2">
    <source>
        <dbReference type="ARBA" id="ARBA00022801"/>
    </source>
</evidence>
<dbReference type="VEuPathDB" id="TrichDB:TRFO_30869"/>
<gene>
    <name evidence="7" type="ORF">TRFO_30869</name>
</gene>
<dbReference type="PANTHER" id="PTHR47961">
    <property type="entry name" value="DNA POLYMERASE THETA, PUTATIVE (AFU_ORTHOLOGUE AFUA_1G05260)-RELATED"/>
    <property type="match status" value="1"/>
</dbReference>
<comment type="caution">
    <text evidence="7">The sequence shown here is derived from an EMBL/GenBank/DDBJ whole genome shotgun (WGS) entry which is preliminary data.</text>
</comment>
<dbReference type="InterPro" id="IPR048960">
    <property type="entry name" value="POLQ-like_helical"/>
</dbReference>
<feature type="domain" description="Helicase C-terminal" evidence="6">
    <location>
        <begin position="283"/>
        <end position="487"/>
    </location>
</feature>
<keyword evidence="8" id="KW-1185">Reference proteome</keyword>
<dbReference type="GO" id="GO:0004386">
    <property type="term" value="F:helicase activity"/>
    <property type="evidence" value="ECO:0007669"/>
    <property type="project" value="UniProtKB-KW"/>
</dbReference>
<sequence>MLLPDPELFKEIDTPSSDVSYLPSPIKPRSNIQMNELNIPLFLQESYMLGRPPPEITTLRPWQIELFQKQEWKERRNCLILVPTAGGKTVAAEVAIAQLLQSNSDARVLYCLPFVSLAAEKFSDFTHRFSNYSVRPFYANIGTSEFANGSIAICTFEKAHTLINAAIRNKYIDKFQLVVIDEIHMLGDSHRGATVEALVAKMKLLPNPPQIIGLSATINADDANIYGKWLNGYVYSCADRPSLIQQYVVFPDGHMSRISHGNVTKPFRKVESIPEDKNHFLPLIADALANSSDTVLIFVNSRRETREYAKMIATYLYSDEFSRITSIVKIKQPPPHTMQMRQDLLVKINNTRFCNDSQMAFCLLNGVAFHNAGLLIEERKFIEDALRNGVINVIVATTTLSAGINITNVNMIIIKNVFRREAGETIPLTGAQYNQMAGRAGRTSKKAGKVIILQQSMDEKETLLIKELSKYNIGHITGHLLERQDFDRFYLQCMTFFNSEETYHFPGMTYEASAKDIKQFSLDSLRDDAIDRLIENRLIINEEKVTKLGMAIAGANFGIDEGLQVYETMKNAQLNICLSDELHLLFLVIPTDIGFKTPPYNEQVWTTLFNEHDHVINEMLKLTSEELEKRVTLSYIRGGIKNCDEIDRILDKIYSAAILLDVVNEKSIAEVEKTFNVDRGTIQSLQTNVSTFAGQVVKFCELCSFQVLGAAINKFRKRLDYAVKNELLPLMSLPSCSQNMARLLFNQGIETPSDLVNCDTSEIVPILMNSIQKSDNMNGKIQKAKQNESLIEMEMLINKVKKEAIQTIDNQRKMEEFAESMNQMRMNHFM</sequence>
<dbReference type="SUPFAM" id="SSF158702">
    <property type="entry name" value="Sec63 N-terminal domain-like"/>
    <property type="match status" value="1"/>
</dbReference>
<dbReference type="Pfam" id="PF00270">
    <property type="entry name" value="DEAD"/>
    <property type="match status" value="1"/>
</dbReference>
<keyword evidence="1" id="KW-0547">Nucleotide-binding</keyword>
<evidence type="ECO:0000256" key="4">
    <source>
        <dbReference type="ARBA" id="ARBA00022840"/>
    </source>
</evidence>
<dbReference type="InterPro" id="IPR011545">
    <property type="entry name" value="DEAD/DEAH_box_helicase_dom"/>
</dbReference>
<dbReference type="Pfam" id="PF21099">
    <property type="entry name" value="POLQ_helical"/>
    <property type="match status" value="1"/>
</dbReference>
<feature type="domain" description="Helicase ATP-binding" evidence="5">
    <location>
        <begin position="69"/>
        <end position="236"/>
    </location>
</feature>
<evidence type="ECO:0000259" key="5">
    <source>
        <dbReference type="PROSITE" id="PS51192"/>
    </source>
</evidence>
<dbReference type="GO" id="GO:0016787">
    <property type="term" value="F:hydrolase activity"/>
    <property type="evidence" value="ECO:0007669"/>
    <property type="project" value="UniProtKB-KW"/>
</dbReference>
<dbReference type="Gene3D" id="1.10.3380.20">
    <property type="match status" value="1"/>
</dbReference>
<dbReference type="SMART" id="SM00487">
    <property type="entry name" value="DEXDc"/>
    <property type="match status" value="1"/>
</dbReference>
<dbReference type="InterPro" id="IPR014001">
    <property type="entry name" value="Helicase_ATP-bd"/>
</dbReference>